<evidence type="ECO:0000313" key="2">
    <source>
        <dbReference type="EMBL" id="KIV77014.1"/>
    </source>
</evidence>
<name>A0A0D1Y8E1_9EURO</name>
<reference evidence="2 3" key="1">
    <citation type="submission" date="2015-01" db="EMBL/GenBank/DDBJ databases">
        <title>The Genome Sequence of Exophiala sideris CBS121828.</title>
        <authorList>
            <consortium name="The Broad Institute Genomics Platform"/>
            <person name="Cuomo C."/>
            <person name="de Hoog S."/>
            <person name="Gorbushina A."/>
            <person name="Stielow B."/>
            <person name="Teixiera M."/>
            <person name="Abouelleil A."/>
            <person name="Chapman S.B."/>
            <person name="Priest M."/>
            <person name="Young S.K."/>
            <person name="Wortman J."/>
            <person name="Nusbaum C."/>
            <person name="Birren B."/>
        </authorList>
    </citation>
    <scope>NUCLEOTIDE SEQUENCE [LARGE SCALE GENOMIC DNA]</scope>
    <source>
        <strain evidence="2 3">CBS 121828</strain>
    </source>
</reference>
<dbReference type="Proteomes" id="UP000053599">
    <property type="component" value="Unassembled WGS sequence"/>
</dbReference>
<dbReference type="HOGENOM" id="CLU_065416_2_0_1"/>
<proteinExistence type="predicted"/>
<dbReference type="InterPro" id="IPR013216">
    <property type="entry name" value="Methyltransf_11"/>
</dbReference>
<dbReference type="OrthoDB" id="2013972at2759"/>
<accession>A0A0D1Y8E1</accession>
<feature type="domain" description="Methyltransferase type 11" evidence="1">
    <location>
        <begin position="53"/>
        <end position="156"/>
    </location>
</feature>
<protein>
    <recommendedName>
        <fullName evidence="1">Methyltransferase type 11 domain-containing protein</fullName>
    </recommendedName>
</protein>
<organism evidence="2 3">
    <name type="scientific">Exophiala sideris</name>
    <dbReference type="NCBI Taxonomy" id="1016849"/>
    <lineage>
        <taxon>Eukaryota</taxon>
        <taxon>Fungi</taxon>
        <taxon>Dikarya</taxon>
        <taxon>Ascomycota</taxon>
        <taxon>Pezizomycotina</taxon>
        <taxon>Eurotiomycetes</taxon>
        <taxon>Chaetothyriomycetidae</taxon>
        <taxon>Chaetothyriales</taxon>
        <taxon>Herpotrichiellaceae</taxon>
        <taxon>Exophiala</taxon>
    </lineage>
</organism>
<dbReference type="InterPro" id="IPR029063">
    <property type="entry name" value="SAM-dependent_MTases_sf"/>
</dbReference>
<evidence type="ECO:0000259" key="1">
    <source>
        <dbReference type="Pfam" id="PF08241"/>
    </source>
</evidence>
<evidence type="ECO:0000313" key="3">
    <source>
        <dbReference type="Proteomes" id="UP000053599"/>
    </source>
</evidence>
<dbReference type="GO" id="GO:0008757">
    <property type="term" value="F:S-adenosylmethionine-dependent methyltransferase activity"/>
    <property type="evidence" value="ECO:0007669"/>
    <property type="project" value="InterPro"/>
</dbReference>
<dbReference type="CDD" id="cd02440">
    <property type="entry name" value="AdoMet_MTases"/>
    <property type="match status" value="1"/>
</dbReference>
<dbReference type="AlphaFoldDB" id="A0A0D1Y8E1"/>
<dbReference type="EMBL" id="KN846954">
    <property type="protein sequence ID" value="KIV77014.1"/>
    <property type="molecule type" value="Genomic_DNA"/>
</dbReference>
<dbReference type="Gene3D" id="3.40.50.150">
    <property type="entry name" value="Vaccinia Virus protein VP39"/>
    <property type="match status" value="1"/>
</dbReference>
<dbReference type="Pfam" id="PF08241">
    <property type="entry name" value="Methyltransf_11"/>
    <property type="match status" value="1"/>
</dbReference>
<dbReference type="SUPFAM" id="SSF53335">
    <property type="entry name" value="S-adenosyl-L-methionine-dependent methyltransferases"/>
    <property type="match status" value="1"/>
</dbReference>
<sequence>MADTEAKNHSFFTQIAPRYSRVTGNTTKDLFNEVLKSHDLSIDSDSIIHDNAAGPGTATKALISWCHQQDVSPKIVVTDYVPAMVEACEAIRTKHADDSLWQSVAIAVADSSDLRELNDDYFTHSICNFSIFTYTHAAKCLQEILRTLRPGGTALITCWKRFAVSEVIAAAQDHVKGSEWGEAHRMPTNGPEYMQEGYTAKLVRGAGFDKEKIESFATRTVVKRGGDWDGLHEFLLNPFVKGAATKEWSEEELGRWPEAVNAALEKEEQAYGGILFEAWVVIAQK</sequence>
<gene>
    <name evidence="2" type="ORF">PV11_08854</name>
</gene>